<comment type="caution">
    <text evidence="1">The sequence shown here is derived from an EMBL/GenBank/DDBJ whole genome shotgun (WGS) entry which is preliminary data.</text>
</comment>
<evidence type="ECO:0000313" key="1">
    <source>
        <dbReference type="EMBL" id="NFV24941.1"/>
    </source>
</evidence>
<reference evidence="1 2" key="1">
    <citation type="submission" date="2019-04" db="EMBL/GenBank/DDBJ databases">
        <title>Genome sequencing of Clostridium botulinum Groups I-IV and Clostridium butyricum.</title>
        <authorList>
            <person name="Brunt J."/>
            <person name="Van Vliet A.H.M."/>
            <person name="Stringer S.C."/>
            <person name="Carter A.T."/>
            <person name="Peck M.W."/>
        </authorList>
    </citation>
    <scope>NUCLEOTIDE SEQUENCE [LARGE SCALE GENOMIC DNA]</scope>
    <source>
        <strain evidence="1 2">BL81</strain>
    </source>
</reference>
<dbReference type="RefSeq" id="WP_003370359.1">
    <property type="nucleotide sequence ID" value="NZ_JACBBA010000001.1"/>
</dbReference>
<dbReference type="PANTHER" id="PTHR34611">
    <property type="match status" value="1"/>
</dbReference>
<organism evidence="1 2">
    <name type="scientific">Clostridium botulinum</name>
    <dbReference type="NCBI Taxonomy" id="1491"/>
    <lineage>
        <taxon>Bacteria</taxon>
        <taxon>Bacillati</taxon>
        <taxon>Bacillota</taxon>
        <taxon>Clostridia</taxon>
        <taxon>Eubacteriales</taxon>
        <taxon>Clostridiaceae</taxon>
        <taxon>Clostridium</taxon>
    </lineage>
</organism>
<dbReference type="GO" id="GO:1990238">
    <property type="term" value="F:double-stranded DNA endonuclease activity"/>
    <property type="evidence" value="ECO:0007669"/>
    <property type="project" value="TreeGrafter"/>
</dbReference>
<sequence>MRSTNYEDMIMKRAMDIFAEDGLKFFGIDKKVKDTGSTEIVVLEIKNMFMDYTFLMEDDTYIHFEFQTTNKGITDLRRFRTYESLLNMQTGKDVVTYVVYSGDIKNPLSGYESGINSYKVNAISMANKDGDKIFNDIIDKMKSGEELSKQDIIALTFTPIMGGKLSKGDKIVNAIRVVKDIDKDYRYDVESILYAFANKFLSGKDLEKVREEIKMTELGKSLIEEGIEKGKSEGKQENAIETAKRAIKKGMSNDVISELTELSIEDIEIIRKAITQN</sequence>
<proteinExistence type="predicted"/>
<dbReference type="InterPro" id="IPR051699">
    <property type="entry name" value="Rpn/YhgA-like_nuclease"/>
</dbReference>
<gene>
    <name evidence="1" type="ORF">FDG31_01935</name>
</gene>
<protein>
    <recommendedName>
        <fullName evidence="3">Rpn family recombination-promoting nuclease/putative transposase</fullName>
    </recommendedName>
</protein>
<dbReference type="EMBL" id="SXFB01000001">
    <property type="protein sequence ID" value="NFV24941.1"/>
    <property type="molecule type" value="Genomic_DNA"/>
</dbReference>
<evidence type="ECO:0000313" key="2">
    <source>
        <dbReference type="Proteomes" id="UP000486903"/>
    </source>
</evidence>
<dbReference type="Proteomes" id="UP000486903">
    <property type="component" value="Unassembled WGS sequence"/>
</dbReference>
<dbReference type="GO" id="GO:0006310">
    <property type="term" value="P:DNA recombination"/>
    <property type="evidence" value="ECO:0007669"/>
    <property type="project" value="TreeGrafter"/>
</dbReference>
<name>A0A6B4JK14_CLOBO</name>
<dbReference type="PANTHER" id="PTHR34611:SF2">
    <property type="entry name" value="INACTIVE RECOMBINATION-PROMOTING NUCLEASE-LIKE PROTEIN RPNE-RELATED"/>
    <property type="match status" value="1"/>
</dbReference>
<evidence type="ECO:0008006" key="3">
    <source>
        <dbReference type="Google" id="ProtNLM"/>
    </source>
</evidence>
<accession>A0A6B4JK14</accession>
<dbReference type="AlphaFoldDB" id="A0A6B4JK14"/>